<evidence type="ECO:0000259" key="8">
    <source>
        <dbReference type="Pfam" id="PF02687"/>
    </source>
</evidence>
<keyword evidence="5 7" id="KW-0472">Membrane</keyword>
<keyword evidence="9" id="KW-0547">Nucleotide-binding</keyword>
<organism evidence="9">
    <name type="scientific">bioreactor metagenome</name>
    <dbReference type="NCBI Taxonomy" id="1076179"/>
    <lineage>
        <taxon>unclassified sequences</taxon>
        <taxon>metagenomes</taxon>
        <taxon>ecological metagenomes</taxon>
    </lineage>
</organism>
<accession>A0A645A760</accession>
<evidence type="ECO:0000256" key="4">
    <source>
        <dbReference type="ARBA" id="ARBA00022989"/>
    </source>
</evidence>
<dbReference type="GO" id="GO:0005886">
    <property type="term" value="C:plasma membrane"/>
    <property type="evidence" value="ECO:0007669"/>
    <property type="project" value="UniProtKB-SubCell"/>
</dbReference>
<dbReference type="EMBL" id="VSSQ01012300">
    <property type="protein sequence ID" value="MPM48897.1"/>
    <property type="molecule type" value="Genomic_DNA"/>
</dbReference>
<dbReference type="PANTHER" id="PTHR30572">
    <property type="entry name" value="MEMBRANE COMPONENT OF TRANSPORTER-RELATED"/>
    <property type="match status" value="1"/>
</dbReference>
<keyword evidence="4 7" id="KW-1133">Transmembrane helix</keyword>
<dbReference type="GO" id="GO:0016787">
    <property type="term" value="F:hydrolase activity"/>
    <property type="evidence" value="ECO:0007669"/>
    <property type="project" value="UniProtKB-KW"/>
</dbReference>
<proteinExistence type="inferred from homology"/>
<dbReference type="AlphaFoldDB" id="A0A645A760"/>
<dbReference type="PANTHER" id="PTHR30572:SF4">
    <property type="entry name" value="ABC TRANSPORTER PERMEASE YTRF"/>
    <property type="match status" value="1"/>
</dbReference>
<dbReference type="EC" id="3.6.3.-" evidence="9"/>
<evidence type="ECO:0000256" key="7">
    <source>
        <dbReference type="SAM" id="Phobius"/>
    </source>
</evidence>
<evidence type="ECO:0000256" key="6">
    <source>
        <dbReference type="ARBA" id="ARBA00038076"/>
    </source>
</evidence>
<dbReference type="Pfam" id="PF02687">
    <property type="entry name" value="FtsX"/>
    <property type="match status" value="1"/>
</dbReference>
<name>A0A645A760_9ZZZZ</name>
<evidence type="ECO:0000256" key="1">
    <source>
        <dbReference type="ARBA" id="ARBA00004651"/>
    </source>
</evidence>
<evidence type="ECO:0000256" key="3">
    <source>
        <dbReference type="ARBA" id="ARBA00022692"/>
    </source>
</evidence>
<dbReference type="GO" id="GO:0005524">
    <property type="term" value="F:ATP binding"/>
    <property type="evidence" value="ECO:0007669"/>
    <property type="project" value="UniProtKB-KW"/>
</dbReference>
<evidence type="ECO:0000256" key="2">
    <source>
        <dbReference type="ARBA" id="ARBA00022475"/>
    </source>
</evidence>
<evidence type="ECO:0000313" key="9">
    <source>
        <dbReference type="EMBL" id="MPM48897.1"/>
    </source>
</evidence>
<reference evidence="9" key="1">
    <citation type="submission" date="2019-08" db="EMBL/GenBank/DDBJ databases">
        <authorList>
            <person name="Kucharzyk K."/>
            <person name="Murdoch R.W."/>
            <person name="Higgins S."/>
            <person name="Loffler F."/>
        </authorList>
    </citation>
    <scope>NUCLEOTIDE SEQUENCE</scope>
</reference>
<sequence>MMQFLIEALMVSLMGCLLGLAFSWLILEIVTVIAKTISFSMSLGVVVLAVGFSSAIGLIFGLYPANKAANKHPIDALRYEG</sequence>
<dbReference type="InterPro" id="IPR050250">
    <property type="entry name" value="Macrolide_Exporter_MacB"/>
</dbReference>
<comment type="similarity">
    <text evidence="6">Belongs to the ABC-4 integral membrane protein family.</text>
</comment>
<dbReference type="GO" id="GO:0022857">
    <property type="term" value="F:transmembrane transporter activity"/>
    <property type="evidence" value="ECO:0007669"/>
    <property type="project" value="TreeGrafter"/>
</dbReference>
<comment type="caution">
    <text evidence="9">The sequence shown here is derived from an EMBL/GenBank/DDBJ whole genome shotgun (WGS) entry which is preliminary data.</text>
</comment>
<keyword evidence="3 7" id="KW-0812">Transmembrane</keyword>
<feature type="transmembrane region" description="Helical" evidence="7">
    <location>
        <begin position="44"/>
        <end position="63"/>
    </location>
</feature>
<comment type="subcellular location">
    <subcellularLocation>
        <location evidence="1">Cell membrane</location>
        <topology evidence="1">Multi-pass membrane protein</topology>
    </subcellularLocation>
</comment>
<dbReference type="InterPro" id="IPR003838">
    <property type="entry name" value="ABC3_permease_C"/>
</dbReference>
<keyword evidence="2" id="KW-1003">Cell membrane</keyword>
<evidence type="ECO:0000256" key="5">
    <source>
        <dbReference type="ARBA" id="ARBA00023136"/>
    </source>
</evidence>
<keyword evidence="9" id="KW-0378">Hydrolase</keyword>
<protein>
    <submittedName>
        <fullName evidence="9">Macrolide export ATP-binding/permease protein MacB</fullName>
        <ecNumber evidence="9">3.6.3.-</ecNumber>
    </submittedName>
</protein>
<feature type="domain" description="ABC3 transporter permease C-terminal" evidence="8">
    <location>
        <begin position="3"/>
        <end position="73"/>
    </location>
</feature>
<keyword evidence="9" id="KW-0067">ATP-binding</keyword>
<gene>
    <name evidence="9" type="primary">macB_61</name>
    <name evidence="9" type="ORF">SDC9_95624</name>
</gene>